<dbReference type="GO" id="GO:0016740">
    <property type="term" value="F:transferase activity"/>
    <property type="evidence" value="ECO:0007669"/>
    <property type="project" value="UniProtKB-KW"/>
</dbReference>
<keyword evidence="6" id="KW-0436">Ligase</keyword>
<dbReference type="SUPFAM" id="SSF141000">
    <property type="entry name" value="Glu-tRNAGln amidotransferase C subunit"/>
    <property type="match status" value="1"/>
</dbReference>
<accession>A0A2T2XFE6</accession>
<comment type="catalytic activity">
    <reaction evidence="4 6">
        <text>L-aspartyl-tRNA(Asn) + L-glutamine + ATP + H2O = L-asparaginyl-tRNA(Asn) + L-glutamate + ADP + phosphate + 2 H(+)</text>
        <dbReference type="Rhea" id="RHEA:14513"/>
        <dbReference type="Rhea" id="RHEA-COMP:9674"/>
        <dbReference type="Rhea" id="RHEA-COMP:9677"/>
        <dbReference type="ChEBI" id="CHEBI:15377"/>
        <dbReference type="ChEBI" id="CHEBI:15378"/>
        <dbReference type="ChEBI" id="CHEBI:29985"/>
        <dbReference type="ChEBI" id="CHEBI:30616"/>
        <dbReference type="ChEBI" id="CHEBI:43474"/>
        <dbReference type="ChEBI" id="CHEBI:58359"/>
        <dbReference type="ChEBI" id="CHEBI:78515"/>
        <dbReference type="ChEBI" id="CHEBI:78516"/>
        <dbReference type="ChEBI" id="CHEBI:456216"/>
    </reaction>
</comment>
<evidence type="ECO:0000256" key="2">
    <source>
        <dbReference type="ARBA" id="ARBA00011123"/>
    </source>
</evidence>
<dbReference type="InterPro" id="IPR036113">
    <property type="entry name" value="Asp/Glu-ADT_sf_sub_c"/>
</dbReference>
<organism evidence="7 8">
    <name type="scientific">Sulfobacillus benefaciens</name>
    <dbReference type="NCBI Taxonomy" id="453960"/>
    <lineage>
        <taxon>Bacteria</taxon>
        <taxon>Bacillati</taxon>
        <taxon>Bacillota</taxon>
        <taxon>Clostridia</taxon>
        <taxon>Eubacteriales</taxon>
        <taxon>Clostridiales Family XVII. Incertae Sedis</taxon>
        <taxon>Sulfobacillus</taxon>
    </lineage>
</organism>
<proteinExistence type="inferred from homology"/>
<reference evidence="7 8" key="1">
    <citation type="journal article" date="2014" name="BMC Genomics">
        <title>Comparison of environmental and isolate Sulfobacillus genomes reveals diverse carbon, sulfur, nitrogen, and hydrogen metabolisms.</title>
        <authorList>
            <person name="Justice N.B."/>
            <person name="Norman A."/>
            <person name="Brown C.T."/>
            <person name="Singh A."/>
            <person name="Thomas B.C."/>
            <person name="Banfield J.F."/>
        </authorList>
    </citation>
    <scope>NUCLEOTIDE SEQUENCE [LARGE SCALE GENOMIC DNA]</scope>
    <source>
        <strain evidence="7">AMDSBA4</strain>
    </source>
</reference>
<gene>
    <name evidence="6" type="primary">gatC</name>
    <name evidence="7" type="ORF">C7B46_10985</name>
</gene>
<protein>
    <recommendedName>
        <fullName evidence="6">Aspartyl/glutamyl-tRNA(Asn/Gln) amidotransferase subunit C</fullName>
        <shortName evidence="6">Asp/Glu-ADT subunit C</shortName>
        <ecNumber evidence="6">6.3.5.-</ecNumber>
    </recommendedName>
</protein>
<dbReference type="GO" id="GO:0050566">
    <property type="term" value="F:asparaginyl-tRNA synthase (glutamine-hydrolyzing) activity"/>
    <property type="evidence" value="ECO:0007669"/>
    <property type="project" value="RHEA"/>
</dbReference>
<dbReference type="Pfam" id="PF02686">
    <property type="entry name" value="GatC"/>
    <property type="match status" value="1"/>
</dbReference>
<dbReference type="AlphaFoldDB" id="A0A2T2XFE6"/>
<dbReference type="NCBIfam" id="TIGR00135">
    <property type="entry name" value="gatC"/>
    <property type="match status" value="1"/>
</dbReference>
<evidence type="ECO:0000256" key="3">
    <source>
        <dbReference type="ARBA" id="ARBA00024799"/>
    </source>
</evidence>
<comment type="caution">
    <text evidence="7">The sequence shown here is derived from an EMBL/GenBank/DDBJ whole genome shotgun (WGS) entry which is preliminary data.</text>
</comment>
<evidence type="ECO:0000313" key="7">
    <source>
        <dbReference type="EMBL" id="PSR33176.1"/>
    </source>
</evidence>
<keyword evidence="6" id="KW-0067">ATP-binding</keyword>
<dbReference type="GO" id="GO:0005524">
    <property type="term" value="F:ATP binding"/>
    <property type="evidence" value="ECO:0007669"/>
    <property type="project" value="UniProtKB-KW"/>
</dbReference>
<dbReference type="GO" id="GO:0050567">
    <property type="term" value="F:glutaminyl-tRNA synthase (glutamine-hydrolyzing) activity"/>
    <property type="evidence" value="ECO:0007669"/>
    <property type="project" value="UniProtKB-UniRule"/>
</dbReference>
<dbReference type="GO" id="GO:0070681">
    <property type="term" value="P:glutaminyl-tRNAGln biosynthesis via transamidation"/>
    <property type="evidence" value="ECO:0007669"/>
    <property type="project" value="TreeGrafter"/>
</dbReference>
<dbReference type="EC" id="6.3.5.-" evidence="6"/>
<evidence type="ECO:0000256" key="5">
    <source>
        <dbReference type="ARBA" id="ARBA00047913"/>
    </source>
</evidence>
<comment type="function">
    <text evidence="3 6">Allows the formation of correctly charged Asn-tRNA(Asn) or Gln-tRNA(Gln) through the transamidation of misacylated Asp-tRNA(Asn) or Glu-tRNA(Gln) in organisms which lack either or both of asparaginyl-tRNA or glutaminyl-tRNA synthetases. The reaction takes place in the presence of glutamine and ATP through an activated phospho-Asp-tRNA(Asn) or phospho-Glu-tRNA(Gln).</text>
</comment>
<comment type="catalytic activity">
    <reaction evidence="5 6">
        <text>L-glutamyl-tRNA(Gln) + L-glutamine + ATP + H2O = L-glutaminyl-tRNA(Gln) + L-glutamate + ADP + phosphate + H(+)</text>
        <dbReference type="Rhea" id="RHEA:17521"/>
        <dbReference type="Rhea" id="RHEA-COMP:9681"/>
        <dbReference type="Rhea" id="RHEA-COMP:9684"/>
        <dbReference type="ChEBI" id="CHEBI:15377"/>
        <dbReference type="ChEBI" id="CHEBI:15378"/>
        <dbReference type="ChEBI" id="CHEBI:29985"/>
        <dbReference type="ChEBI" id="CHEBI:30616"/>
        <dbReference type="ChEBI" id="CHEBI:43474"/>
        <dbReference type="ChEBI" id="CHEBI:58359"/>
        <dbReference type="ChEBI" id="CHEBI:78520"/>
        <dbReference type="ChEBI" id="CHEBI:78521"/>
        <dbReference type="ChEBI" id="CHEBI:456216"/>
    </reaction>
</comment>
<dbReference type="PANTHER" id="PTHR15004">
    <property type="entry name" value="GLUTAMYL-TRNA(GLN) AMIDOTRANSFERASE SUBUNIT C, MITOCHONDRIAL"/>
    <property type="match status" value="1"/>
</dbReference>
<dbReference type="HAMAP" id="MF_00122">
    <property type="entry name" value="GatC"/>
    <property type="match status" value="1"/>
</dbReference>
<dbReference type="EMBL" id="PXYW01000025">
    <property type="protein sequence ID" value="PSR33176.1"/>
    <property type="molecule type" value="Genomic_DNA"/>
</dbReference>
<evidence type="ECO:0000313" key="8">
    <source>
        <dbReference type="Proteomes" id="UP000242972"/>
    </source>
</evidence>
<keyword evidence="6" id="KW-0648">Protein biosynthesis</keyword>
<dbReference type="GO" id="GO:0006412">
    <property type="term" value="P:translation"/>
    <property type="evidence" value="ECO:0007669"/>
    <property type="project" value="UniProtKB-UniRule"/>
</dbReference>
<keyword evidence="6" id="KW-0547">Nucleotide-binding</keyword>
<dbReference type="PANTHER" id="PTHR15004:SF0">
    <property type="entry name" value="GLUTAMYL-TRNA(GLN) AMIDOTRANSFERASE SUBUNIT C, MITOCHONDRIAL"/>
    <property type="match status" value="1"/>
</dbReference>
<dbReference type="Gene3D" id="1.10.20.60">
    <property type="entry name" value="Glu-tRNAGln amidotransferase C subunit, N-terminal domain"/>
    <property type="match status" value="1"/>
</dbReference>
<dbReference type="GO" id="GO:0006450">
    <property type="term" value="P:regulation of translational fidelity"/>
    <property type="evidence" value="ECO:0007669"/>
    <property type="project" value="InterPro"/>
</dbReference>
<comment type="subunit">
    <text evidence="2 6">Heterotrimer of A, B and C subunits.</text>
</comment>
<name>A0A2T2XFE6_9FIRM</name>
<dbReference type="Proteomes" id="UP000242972">
    <property type="component" value="Unassembled WGS sequence"/>
</dbReference>
<dbReference type="InterPro" id="IPR003837">
    <property type="entry name" value="GatC"/>
</dbReference>
<evidence type="ECO:0000256" key="6">
    <source>
        <dbReference type="HAMAP-Rule" id="MF_00122"/>
    </source>
</evidence>
<keyword evidence="7" id="KW-0808">Transferase</keyword>
<evidence type="ECO:0000256" key="4">
    <source>
        <dbReference type="ARBA" id="ARBA00047380"/>
    </source>
</evidence>
<sequence>MNLTEKEVRHVARLARLAISSVELSEATQALGRVLDYIDLLNELDTDAVPPTTHVEAIETVWRQDRVVPSLSPEEATANGPQVSSQMFVVPKILDGGEG</sequence>
<evidence type="ECO:0000256" key="1">
    <source>
        <dbReference type="ARBA" id="ARBA00010757"/>
    </source>
</evidence>
<comment type="similarity">
    <text evidence="1 6">Belongs to the GatC family.</text>
</comment>